<evidence type="ECO:0008006" key="3">
    <source>
        <dbReference type="Google" id="ProtNLM"/>
    </source>
</evidence>
<reference evidence="1" key="1">
    <citation type="submission" date="2023-06" db="EMBL/GenBank/DDBJ databases">
        <title>Genome-scale phylogeny and comparative genomics of the fungal order Sordariales.</title>
        <authorList>
            <consortium name="Lawrence Berkeley National Laboratory"/>
            <person name="Hensen N."/>
            <person name="Bonometti L."/>
            <person name="Westerberg I."/>
            <person name="Brannstrom I.O."/>
            <person name="Guillou S."/>
            <person name="Cros-Aarteil S."/>
            <person name="Calhoun S."/>
            <person name="Haridas S."/>
            <person name="Kuo A."/>
            <person name="Mondo S."/>
            <person name="Pangilinan J."/>
            <person name="Riley R."/>
            <person name="Labutti K."/>
            <person name="Andreopoulos B."/>
            <person name="Lipzen A."/>
            <person name="Chen C."/>
            <person name="Yanf M."/>
            <person name="Daum C."/>
            <person name="Ng V."/>
            <person name="Clum A."/>
            <person name="Steindorff A."/>
            <person name="Ohm R."/>
            <person name="Martin F."/>
            <person name="Silar P."/>
            <person name="Natvig D."/>
            <person name="Lalanne C."/>
            <person name="Gautier V."/>
            <person name="Ament-Velasquez S.L."/>
            <person name="Kruys A."/>
            <person name="Hutchinson M.I."/>
            <person name="Powell A.J."/>
            <person name="Barry K."/>
            <person name="Miller A.N."/>
            <person name="Grigoriev I.V."/>
            <person name="Debuchy R."/>
            <person name="Gladieux P."/>
            <person name="Thoren M.H."/>
            <person name="Johannesson H."/>
        </authorList>
    </citation>
    <scope>NUCLEOTIDE SEQUENCE</scope>
    <source>
        <strain evidence="1">SMH2532-1</strain>
    </source>
</reference>
<evidence type="ECO:0000313" key="2">
    <source>
        <dbReference type="Proteomes" id="UP001174936"/>
    </source>
</evidence>
<gene>
    <name evidence="1" type="ORF">B0T16DRAFT_421243</name>
</gene>
<evidence type="ECO:0000313" key="1">
    <source>
        <dbReference type="EMBL" id="KAK0638479.1"/>
    </source>
</evidence>
<dbReference type="Gene3D" id="3.30.420.10">
    <property type="entry name" value="Ribonuclease H-like superfamily/Ribonuclease H"/>
    <property type="match status" value="1"/>
</dbReference>
<protein>
    <recommendedName>
        <fullName evidence="3">Tc1-like transposase DDE domain-containing protein</fullName>
    </recommendedName>
</protein>
<accession>A0AA40CIJ2</accession>
<dbReference type="InterPro" id="IPR036397">
    <property type="entry name" value="RNaseH_sf"/>
</dbReference>
<keyword evidence="2" id="KW-1185">Reference proteome</keyword>
<dbReference type="EMBL" id="JAULSV010000007">
    <property type="protein sequence ID" value="KAK0638479.1"/>
    <property type="molecule type" value="Genomic_DNA"/>
</dbReference>
<proteinExistence type="predicted"/>
<dbReference type="GO" id="GO:0003676">
    <property type="term" value="F:nucleic acid binding"/>
    <property type="evidence" value="ECO:0007669"/>
    <property type="project" value="InterPro"/>
</dbReference>
<organism evidence="1 2">
    <name type="scientific">Cercophora newfieldiana</name>
    <dbReference type="NCBI Taxonomy" id="92897"/>
    <lineage>
        <taxon>Eukaryota</taxon>
        <taxon>Fungi</taxon>
        <taxon>Dikarya</taxon>
        <taxon>Ascomycota</taxon>
        <taxon>Pezizomycotina</taxon>
        <taxon>Sordariomycetes</taxon>
        <taxon>Sordariomycetidae</taxon>
        <taxon>Sordariales</taxon>
        <taxon>Lasiosphaeriaceae</taxon>
        <taxon>Cercophora</taxon>
    </lineage>
</organism>
<name>A0AA40CIJ2_9PEZI</name>
<dbReference type="Proteomes" id="UP001174936">
    <property type="component" value="Unassembled WGS sequence"/>
</dbReference>
<comment type="caution">
    <text evidence="1">The sequence shown here is derived from an EMBL/GenBank/DDBJ whole genome shotgun (WGS) entry which is preliminary data.</text>
</comment>
<sequence>MKKKHGLKHFFNTPGSPDLSPIENCWRAVKQYITAHFRISSDLRALILEAWDKVITQKMINKLVDSMVARIQKVLVVRGQITRW</sequence>
<dbReference type="AlphaFoldDB" id="A0AA40CIJ2"/>